<keyword evidence="1" id="KW-0732">Signal</keyword>
<organism evidence="2 3">
    <name type="scientific">Actinoplanes italicus</name>
    <dbReference type="NCBI Taxonomy" id="113567"/>
    <lineage>
        <taxon>Bacteria</taxon>
        <taxon>Bacillati</taxon>
        <taxon>Actinomycetota</taxon>
        <taxon>Actinomycetes</taxon>
        <taxon>Micromonosporales</taxon>
        <taxon>Micromonosporaceae</taxon>
        <taxon>Actinoplanes</taxon>
    </lineage>
</organism>
<dbReference type="RefSeq" id="WP_146169577.1">
    <property type="nucleotide sequence ID" value="NZ_BOMO01000166.1"/>
</dbReference>
<evidence type="ECO:0000313" key="3">
    <source>
        <dbReference type="Proteomes" id="UP000239415"/>
    </source>
</evidence>
<comment type="caution">
    <text evidence="2">The sequence shown here is derived from an EMBL/GenBank/DDBJ whole genome shotgun (WGS) entry which is preliminary data.</text>
</comment>
<feature type="chain" id="PRO_5039046546" evidence="1">
    <location>
        <begin position="20"/>
        <end position="68"/>
    </location>
</feature>
<feature type="signal peptide" evidence="1">
    <location>
        <begin position="1"/>
        <end position="19"/>
    </location>
</feature>
<gene>
    <name evidence="2" type="ORF">CLV67_13330</name>
</gene>
<dbReference type="EMBL" id="PVMZ01000033">
    <property type="protein sequence ID" value="PRX10550.1"/>
    <property type="molecule type" value="Genomic_DNA"/>
</dbReference>
<dbReference type="AlphaFoldDB" id="A0A2T0JSY9"/>
<evidence type="ECO:0000256" key="1">
    <source>
        <dbReference type="SAM" id="SignalP"/>
    </source>
</evidence>
<accession>A0A2T0JSY9</accession>
<evidence type="ECO:0000313" key="2">
    <source>
        <dbReference type="EMBL" id="PRX10550.1"/>
    </source>
</evidence>
<dbReference type="Proteomes" id="UP000239415">
    <property type="component" value="Unassembled WGS sequence"/>
</dbReference>
<reference evidence="2 3" key="1">
    <citation type="submission" date="2018-03" db="EMBL/GenBank/DDBJ databases">
        <title>Genomic Encyclopedia of Archaeal and Bacterial Type Strains, Phase II (KMG-II): from individual species to whole genera.</title>
        <authorList>
            <person name="Goeker M."/>
        </authorList>
    </citation>
    <scope>NUCLEOTIDE SEQUENCE [LARGE SCALE GENOMIC DNA]</scope>
    <source>
        <strain evidence="2 3">DSM 43146</strain>
    </source>
</reference>
<protein>
    <submittedName>
        <fullName evidence="2">Uncharacterized protein</fullName>
    </submittedName>
</protein>
<keyword evidence="3" id="KW-1185">Reference proteome</keyword>
<sequence>MRPTAVAAALFLAAAALFAVGPGATTRAASPEAGSGLILVIEPGSPSPNSVTTCPYEPTVVGEWAGLS</sequence>
<name>A0A2T0JSY9_9ACTN</name>
<proteinExistence type="predicted"/>